<organism evidence="1 2">
    <name type="scientific">Striga asiatica</name>
    <name type="common">Asiatic witchweed</name>
    <name type="synonym">Buchnera asiatica</name>
    <dbReference type="NCBI Taxonomy" id="4170"/>
    <lineage>
        <taxon>Eukaryota</taxon>
        <taxon>Viridiplantae</taxon>
        <taxon>Streptophyta</taxon>
        <taxon>Embryophyta</taxon>
        <taxon>Tracheophyta</taxon>
        <taxon>Spermatophyta</taxon>
        <taxon>Magnoliopsida</taxon>
        <taxon>eudicotyledons</taxon>
        <taxon>Gunneridae</taxon>
        <taxon>Pentapetalae</taxon>
        <taxon>asterids</taxon>
        <taxon>lamiids</taxon>
        <taxon>Lamiales</taxon>
        <taxon>Orobanchaceae</taxon>
        <taxon>Buchnereae</taxon>
        <taxon>Striga</taxon>
    </lineage>
</organism>
<comment type="caution">
    <text evidence="1">The sequence shown here is derived from an EMBL/GenBank/DDBJ whole genome shotgun (WGS) entry which is preliminary data.</text>
</comment>
<name>A0A5A7RIW0_STRAF</name>
<dbReference type="EMBL" id="BKCP01013181">
    <property type="protein sequence ID" value="GER57177.1"/>
    <property type="molecule type" value="Genomic_DNA"/>
</dbReference>
<dbReference type="Proteomes" id="UP000325081">
    <property type="component" value="Unassembled WGS sequence"/>
</dbReference>
<reference evidence="2" key="1">
    <citation type="journal article" date="2019" name="Curr. Biol.">
        <title>Genome Sequence of Striga asiatica Provides Insight into the Evolution of Plant Parasitism.</title>
        <authorList>
            <person name="Yoshida S."/>
            <person name="Kim S."/>
            <person name="Wafula E.K."/>
            <person name="Tanskanen J."/>
            <person name="Kim Y.M."/>
            <person name="Honaas L."/>
            <person name="Yang Z."/>
            <person name="Spallek T."/>
            <person name="Conn C.E."/>
            <person name="Ichihashi Y."/>
            <person name="Cheong K."/>
            <person name="Cui S."/>
            <person name="Der J.P."/>
            <person name="Gundlach H."/>
            <person name="Jiao Y."/>
            <person name="Hori C."/>
            <person name="Ishida J.K."/>
            <person name="Kasahara H."/>
            <person name="Kiba T."/>
            <person name="Kim M.S."/>
            <person name="Koo N."/>
            <person name="Laohavisit A."/>
            <person name="Lee Y.H."/>
            <person name="Lumba S."/>
            <person name="McCourt P."/>
            <person name="Mortimer J.C."/>
            <person name="Mutuku J.M."/>
            <person name="Nomura T."/>
            <person name="Sasaki-Sekimoto Y."/>
            <person name="Seto Y."/>
            <person name="Wang Y."/>
            <person name="Wakatake T."/>
            <person name="Sakakibara H."/>
            <person name="Demura T."/>
            <person name="Yamaguchi S."/>
            <person name="Yoneyama K."/>
            <person name="Manabe R.I."/>
            <person name="Nelson D.C."/>
            <person name="Schulman A.H."/>
            <person name="Timko M.P."/>
            <person name="dePamphilis C.W."/>
            <person name="Choi D."/>
            <person name="Shirasu K."/>
        </authorList>
    </citation>
    <scope>NUCLEOTIDE SEQUENCE [LARGE SCALE GENOMIC DNA]</scope>
    <source>
        <strain evidence="2">cv. UVA1</strain>
    </source>
</reference>
<gene>
    <name evidence="1" type="ORF">STAS_34970</name>
</gene>
<keyword evidence="1" id="KW-0645">Protease</keyword>
<keyword evidence="1" id="KW-0378">Hydrolase</keyword>
<evidence type="ECO:0000313" key="2">
    <source>
        <dbReference type="Proteomes" id="UP000325081"/>
    </source>
</evidence>
<evidence type="ECO:0000313" key="1">
    <source>
        <dbReference type="EMBL" id="GER57177.1"/>
    </source>
</evidence>
<sequence length="238" mass="27099">MDKGISPNRSLSERINSCRLLNKPNSRGTVPLNRFEAKFRRVRPFSFASKYVRLLMSPISLGMSPLRLLLPIRTLDKVQQLKLIVQAQLIRDEASQAVKILRPVKLATHEGIVPFSLFVKRCKDSSFFKLSSSFGISPVRKLLERCKALRFLSLENSEGIGPSKLLNDKSRNSSSDSSARAGGIKPLKLLNERSRDFKDLSCEIKVKLPRKPWLERSRDSTNELLQEMPGWMQKSEVF</sequence>
<accession>A0A5A7RIW0</accession>
<dbReference type="GO" id="GO:0006508">
    <property type="term" value="P:proteolysis"/>
    <property type="evidence" value="ECO:0007669"/>
    <property type="project" value="UniProtKB-KW"/>
</dbReference>
<dbReference type="AlphaFoldDB" id="A0A5A7RIW0"/>
<dbReference type="GO" id="GO:0008233">
    <property type="term" value="F:peptidase activity"/>
    <property type="evidence" value="ECO:0007669"/>
    <property type="project" value="UniProtKB-KW"/>
</dbReference>
<protein>
    <submittedName>
        <fullName evidence="1">DegPprotease 7</fullName>
    </submittedName>
</protein>
<proteinExistence type="predicted"/>
<keyword evidence="2" id="KW-1185">Reference proteome</keyword>